<accession>A0A4R3YTH4</accession>
<keyword evidence="1" id="KW-1133">Transmembrane helix</keyword>
<evidence type="ECO:0000313" key="2">
    <source>
        <dbReference type="EMBL" id="TCV95831.1"/>
    </source>
</evidence>
<evidence type="ECO:0000256" key="1">
    <source>
        <dbReference type="SAM" id="Phobius"/>
    </source>
</evidence>
<dbReference type="OrthoDB" id="5959548at2"/>
<keyword evidence="1" id="KW-0472">Membrane</keyword>
<gene>
    <name evidence="2" type="ORF">EC912_102176</name>
</gene>
<name>A0A4R3YTH4_9GAMM</name>
<protein>
    <recommendedName>
        <fullName evidence="4">DUF1707 domain-containing protein</fullName>
    </recommendedName>
</protein>
<evidence type="ECO:0000313" key="3">
    <source>
        <dbReference type="Proteomes" id="UP000295645"/>
    </source>
</evidence>
<dbReference type="RefSeq" id="WP_132142067.1">
    <property type="nucleotide sequence ID" value="NZ_SMCS01000002.1"/>
</dbReference>
<keyword evidence="1" id="KW-0812">Transmembrane</keyword>
<dbReference type="Proteomes" id="UP000295645">
    <property type="component" value="Unassembled WGS sequence"/>
</dbReference>
<dbReference type="AlphaFoldDB" id="A0A4R3YTH4"/>
<dbReference type="EMBL" id="SMCS01000002">
    <property type="protein sequence ID" value="TCV95831.1"/>
    <property type="molecule type" value="Genomic_DNA"/>
</dbReference>
<sequence>MTEWERHANQNLHALDEAHRLGRIGRDEYRARRRKVLASVHDSHGITARNAITPSHVAPAESPGRGSQRDALPMLFGSRSWFDRRWLMALVLTLLLLAVLTWLARGLLHGE</sequence>
<organism evidence="2 3">
    <name type="scientific">Luteibacter rhizovicinus</name>
    <dbReference type="NCBI Taxonomy" id="242606"/>
    <lineage>
        <taxon>Bacteria</taxon>
        <taxon>Pseudomonadati</taxon>
        <taxon>Pseudomonadota</taxon>
        <taxon>Gammaproteobacteria</taxon>
        <taxon>Lysobacterales</taxon>
        <taxon>Rhodanobacteraceae</taxon>
        <taxon>Luteibacter</taxon>
    </lineage>
</organism>
<comment type="caution">
    <text evidence="2">The sequence shown here is derived from an EMBL/GenBank/DDBJ whole genome shotgun (WGS) entry which is preliminary data.</text>
</comment>
<keyword evidence="3" id="KW-1185">Reference proteome</keyword>
<feature type="transmembrane region" description="Helical" evidence="1">
    <location>
        <begin position="86"/>
        <end position="104"/>
    </location>
</feature>
<reference evidence="2 3" key="1">
    <citation type="submission" date="2019-03" db="EMBL/GenBank/DDBJ databases">
        <title>Above-ground endophytic microbial communities from plants in different locations in the United States.</title>
        <authorList>
            <person name="Frank C."/>
        </authorList>
    </citation>
    <scope>NUCLEOTIDE SEQUENCE [LARGE SCALE GENOMIC DNA]</scope>
    <source>
        <strain evidence="2 3">LP_13_YM</strain>
    </source>
</reference>
<proteinExistence type="predicted"/>
<evidence type="ECO:0008006" key="4">
    <source>
        <dbReference type="Google" id="ProtNLM"/>
    </source>
</evidence>